<name>A0ACD5IM99_9PROT</name>
<geneLocation type="plasmid" evidence="1 2">
    <name>pCF3-1</name>
</geneLocation>
<gene>
    <name evidence="1" type="ORF">HF292_015150</name>
</gene>
<dbReference type="Proteomes" id="UP001196097">
    <property type="component" value="Plasmid pCF3-1"/>
</dbReference>
<accession>A0ACD5IM99</accession>
<organism evidence="1 2">
    <name type="scientific">Acidithiobacillus ferruginosus</name>
    <dbReference type="NCBI Taxonomy" id="3063951"/>
    <lineage>
        <taxon>Bacteria</taxon>
        <taxon>Pseudomonadati</taxon>
        <taxon>Pseudomonadota</taxon>
        <taxon>Acidithiobacillia</taxon>
        <taxon>Acidithiobacillales</taxon>
        <taxon>Acidithiobacillaceae</taxon>
        <taxon>Acidithiobacillus</taxon>
    </lineage>
</organism>
<proteinExistence type="predicted"/>
<dbReference type="EMBL" id="CP130947">
    <property type="protein sequence ID" value="XRP74579.1"/>
    <property type="molecule type" value="Genomic_DNA"/>
</dbReference>
<protein>
    <submittedName>
        <fullName evidence="1">Efflux RND transporter permease subunit</fullName>
    </submittedName>
</protein>
<sequence>MLKAIIRFSIRFRGVIIALAFLLFGYGLYTLSQVKLDAFPSFTPPLVTVATEAPGLSPEQVATLVTQPIENTLSGTLGLQSMRSRSIQGLSVITLTFHNGTNIYRDRQIVAERLNAVAGQLPLGVRAPFLTPLTSATGVVQVLGLTSDTRSLMTLRTLADWLLKPQLLSIPGVANVAIYGGQVRELQIQVEPGKLVRFGLSFQDIVRAAQRATGVRGAGFLEDTNQRIAIRTEGQSITAPQLANVVILRRQGADLRLGDVAHVVAAPAPAIGGATIGGKQGVILNVEEQYGANTLAVTRALKDRLQQLGPVLTAQGVSLHPDLFRQASYIETAIAHLRGALLLGAVLVIAVLFLFLFNVRTALISATAIPLSLLTAIIVLNALGASINTMTLGGLAIAIGEVADDAIIDVENIFRRLRENRIRPQPSSIAKVVFSSSWEVRGAVTYATFIVALVFLPVLSLSGVAGKLFAPLGEAYIAAVFASLGVALTVTPALAYLLLERTPSRSLEHAWIRKVKAAQARLLTTTEGHSRWLIVGITLLFLTAMAVLHSFGNNFLPEFRERHFIVHVSTEPGTSLAESLRLGRRISLALGRIPAVRSVAQRVGRAERTSTDTYGVNVSEFIVGLKPLSGDAQEQVLTRIRKALSEFPGVGFSVETPLSDRIEETISGYTAPVIVSVFGTNFNLLYEKAREIAVVLKQLPGAVDVQMHAPPTAPQLTIRLRQTALARWGFEPVHVLDAIQTAYAGTTVAQTYQGNRVFNVVVTLDPAERQNPVQVGNLPLRNPNGLTVPLRDLADIYEGVGPYAILETAGQPVQIVTAAVHGQALSEFVRAAEHRIHKDISLPPGTYVVFSGAAEAQAKAQRELLMHALMAGVGIVLLLFIALRRARALSLVLLNLPFALIGGVAAVLFTGGVLSLGSLVGFVTIFGITLRNSIMLISHYQHLVEVEGVSWGREAAIRGAQERLVPILMTALVTALGLLPLALTSGAPGNEIEGPMAQVILGGLITSTALNLLVLPIMALRFGRFGQTVADVSAYYSKSH</sequence>
<keyword evidence="1" id="KW-0614">Plasmid</keyword>
<reference evidence="1 2" key="1">
    <citation type="journal article" date="2021" name="ISME J.">
        <title>Genomic evolution of the class Acidithiobacillia: deep-branching Proteobacteria living in extreme acidic conditions.</title>
        <authorList>
            <person name="Moya-Beltran A."/>
            <person name="Beard S."/>
            <person name="Rojas-Villalobos C."/>
            <person name="Issotta F."/>
            <person name="Gallardo Y."/>
            <person name="Ulloa R."/>
            <person name="Giaveno A."/>
            <person name="Degli Esposti M."/>
            <person name="Johnson D.B."/>
            <person name="Quatrini R."/>
        </authorList>
    </citation>
    <scope>NUCLEOTIDE SEQUENCE [LARGE SCALE GENOMIC DNA]</scope>
    <source>
        <strain evidence="1 2">CF3</strain>
    </source>
</reference>
<keyword evidence="2" id="KW-1185">Reference proteome</keyword>
<evidence type="ECO:0000313" key="1">
    <source>
        <dbReference type="EMBL" id="XRP74579.1"/>
    </source>
</evidence>
<evidence type="ECO:0000313" key="2">
    <source>
        <dbReference type="Proteomes" id="UP001196097"/>
    </source>
</evidence>